<dbReference type="Gene3D" id="1.20.1110.10">
    <property type="entry name" value="Calcium-transporting ATPase, transmembrane domain"/>
    <property type="match status" value="1"/>
</dbReference>
<keyword evidence="3" id="KW-1185">Reference proteome</keyword>
<keyword evidence="1" id="KW-0472">Membrane</keyword>
<dbReference type="RefSeq" id="XP_053018270.1">
    <property type="nucleotide sequence ID" value="XM_053167803.1"/>
</dbReference>
<accession>A0ABY7CFU5</accession>
<dbReference type="EMBL" id="CP110423">
    <property type="protein sequence ID" value="WAQ82715.1"/>
    <property type="molecule type" value="Genomic_DNA"/>
</dbReference>
<dbReference type="GeneID" id="77808687"/>
<proteinExistence type="predicted"/>
<evidence type="ECO:0000313" key="3">
    <source>
        <dbReference type="Proteomes" id="UP001164743"/>
    </source>
</evidence>
<evidence type="ECO:0008006" key="4">
    <source>
        <dbReference type="Google" id="ProtNLM"/>
    </source>
</evidence>
<dbReference type="Proteomes" id="UP001164743">
    <property type="component" value="Chromosome 3A"/>
</dbReference>
<reference evidence="2" key="1">
    <citation type="submission" date="2022-10" db="EMBL/GenBank/DDBJ databases">
        <title>Puccinia triticina Genome sequencing and assembly.</title>
        <authorList>
            <person name="Li C."/>
        </authorList>
    </citation>
    <scope>NUCLEOTIDE SEQUENCE</scope>
    <source>
        <strain evidence="2">Pt15</strain>
    </source>
</reference>
<feature type="transmembrane region" description="Helical" evidence="1">
    <location>
        <begin position="12"/>
        <end position="35"/>
    </location>
</feature>
<keyword evidence="1" id="KW-0812">Transmembrane</keyword>
<keyword evidence="1" id="KW-1133">Transmembrane helix</keyword>
<evidence type="ECO:0000313" key="2">
    <source>
        <dbReference type="EMBL" id="WAQ82715.1"/>
    </source>
</evidence>
<protein>
    <recommendedName>
        <fullName evidence="4">P-type ATPase C-terminal domain-containing protein</fullName>
    </recommendedName>
</protein>
<evidence type="ECO:0000256" key="1">
    <source>
        <dbReference type="SAM" id="Phobius"/>
    </source>
</evidence>
<gene>
    <name evidence="2" type="ORF">PtA15_3A79</name>
</gene>
<organism evidence="2 3">
    <name type="scientific">Puccinia triticina</name>
    <dbReference type="NCBI Taxonomy" id="208348"/>
    <lineage>
        <taxon>Eukaryota</taxon>
        <taxon>Fungi</taxon>
        <taxon>Dikarya</taxon>
        <taxon>Basidiomycota</taxon>
        <taxon>Pucciniomycotina</taxon>
        <taxon>Pucciniomycetes</taxon>
        <taxon>Pucciniales</taxon>
        <taxon>Pucciniaceae</taxon>
        <taxon>Puccinia</taxon>
    </lineage>
</organism>
<name>A0ABY7CFU5_9BASI</name>
<sequence>MGFSAVQAIPLSWVGVAWAWNLIWFLPVDLIKFATRAVLKKYRSRQVKPAVAKLTLTARQSTTGSLYNNRMSFIQRAKQLQNLQRSVLGQVCTNEHNLRR</sequence>